<sequence length="136" mass="14858">MNGWRNGDPKVRRTADGYDLALPADDLGEQMALADSLAPTSGKPWDPQRRLPTLLRSAINLRALADQHWKEARLHVHAARMARAKADSRGLLESLAEARQARGKALKCDGFAKLCEGRAATLENLLRISPSSAALH</sequence>
<protein>
    <submittedName>
        <fullName evidence="1">Uncharacterized protein</fullName>
    </submittedName>
</protein>
<dbReference type="AlphaFoldDB" id="A0A380TDS8"/>
<dbReference type="EMBL" id="UIDG01000169">
    <property type="protein sequence ID" value="SUS06197.1"/>
    <property type="molecule type" value="Genomic_DNA"/>
</dbReference>
<accession>A0A380TDS8</accession>
<reference evidence="1" key="1">
    <citation type="submission" date="2018-07" db="EMBL/GenBank/DDBJ databases">
        <authorList>
            <person name="Quirk P.G."/>
            <person name="Krulwich T.A."/>
        </authorList>
    </citation>
    <scope>NUCLEOTIDE SEQUENCE</scope>
</reference>
<proteinExistence type="predicted"/>
<evidence type="ECO:0000313" key="1">
    <source>
        <dbReference type="EMBL" id="SUS06197.1"/>
    </source>
</evidence>
<organism evidence="1">
    <name type="scientific">metagenome</name>
    <dbReference type="NCBI Taxonomy" id="256318"/>
    <lineage>
        <taxon>unclassified sequences</taxon>
        <taxon>metagenomes</taxon>
    </lineage>
</organism>
<name>A0A380TDS8_9ZZZZ</name>
<gene>
    <name evidence="1" type="ORF">DF3PB_2500004</name>
</gene>